<dbReference type="Proteomes" id="UP000504633">
    <property type="component" value="Unplaced"/>
</dbReference>
<keyword evidence="1" id="KW-0479">Metal-binding</keyword>
<keyword evidence="3" id="KW-0862">Zinc</keyword>
<dbReference type="Pfam" id="PF05253">
    <property type="entry name" value="zf-U11-48K"/>
    <property type="match status" value="2"/>
</dbReference>
<dbReference type="OrthoDB" id="10069248at2759"/>
<proteinExistence type="predicted"/>
<dbReference type="PANTHER" id="PTHR21402:SF5">
    <property type="entry name" value="GAMETOCYTE SPECIFIC FACTOR 1"/>
    <property type="match status" value="1"/>
</dbReference>
<dbReference type="InterPro" id="IPR051591">
    <property type="entry name" value="UPF0224_FAM112_RNA_Proc"/>
</dbReference>
<protein>
    <submittedName>
        <fullName evidence="6">Gametocyte-specific factor 1 homolog</fullName>
    </submittedName>
</protein>
<dbReference type="AlphaFoldDB" id="A0A6J1M2A3"/>
<dbReference type="InterPro" id="IPR036236">
    <property type="entry name" value="Znf_C2H2_sf"/>
</dbReference>
<evidence type="ECO:0000256" key="2">
    <source>
        <dbReference type="ARBA" id="ARBA00022771"/>
    </source>
</evidence>
<gene>
    <name evidence="6" type="primary">LOC111599366</name>
</gene>
<dbReference type="InterPro" id="IPR022776">
    <property type="entry name" value="TRM13/UPF0224_CHHC_Znf_dom"/>
</dbReference>
<dbReference type="PANTHER" id="PTHR21402">
    <property type="entry name" value="GAMETOCYTE SPECIFIC FACTOR 1-RELATED"/>
    <property type="match status" value="1"/>
</dbReference>
<dbReference type="PROSITE" id="PS51800">
    <property type="entry name" value="ZF_CHHC_U11_48K"/>
    <property type="match status" value="2"/>
</dbReference>
<organism evidence="5 6">
    <name type="scientific">Drosophila hydei</name>
    <name type="common">Fruit fly</name>
    <dbReference type="NCBI Taxonomy" id="7224"/>
    <lineage>
        <taxon>Eukaryota</taxon>
        <taxon>Metazoa</taxon>
        <taxon>Ecdysozoa</taxon>
        <taxon>Arthropoda</taxon>
        <taxon>Hexapoda</taxon>
        <taxon>Insecta</taxon>
        <taxon>Pterygota</taxon>
        <taxon>Neoptera</taxon>
        <taxon>Endopterygota</taxon>
        <taxon>Diptera</taxon>
        <taxon>Brachycera</taxon>
        <taxon>Muscomorpha</taxon>
        <taxon>Ephydroidea</taxon>
        <taxon>Drosophilidae</taxon>
        <taxon>Drosophila</taxon>
    </lineage>
</organism>
<dbReference type="RefSeq" id="XP_023170767.1">
    <property type="nucleotide sequence ID" value="XM_023314999.1"/>
</dbReference>
<evidence type="ECO:0000313" key="6">
    <source>
        <dbReference type="RefSeq" id="XP_023170767.1"/>
    </source>
</evidence>
<dbReference type="KEGG" id="dhe:111599366"/>
<feature type="domain" description="CHHC U11-48K-type" evidence="4">
    <location>
        <begin position="6"/>
        <end position="33"/>
    </location>
</feature>
<dbReference type="OMA" id="HRIMLFR"/>
<dbReference type="SUPFAM" id="SSF57667">
    <property type="entry name" value="beta-beta-alpha zinc fingers"/>
    <property type="match status" value="1"/>
</dbReference>
<sequence length="86" mass="10149">MCDSDYGICPYNKSHRIVLFRMPGHIIKCMRKYKGPPLIICKYNATHRMPAEQMEQHLEECADYQKFNAYENLQKALEARKSPQRA</sequence>
<evidence type="ECO:0000256" key="1">
    <source>
        <dbReference type="ARBA" id="ARBA00022723"/>
    </source>
</evidence>
<accession>A0A6J1M2A3</accession>
<dbReference type="GO" id="GO:0008270">
    <property type="term" value="F:zinc ion binding"/>
    <property type="evidence" value="ECO:0007669"/>
    <property type="project" value="UniProtKB-KW"/>
</dbReference>
<evidence type="ECO:0000259" key="4">
    <source>
        <dbReference type="PROSITE" id="PS51800"/>
    </source>
</evidence>
<feature type="domain" description="CHHC U11-48K-type" evidence="4">
    <location>
        <begin position="38"/>
        <end position="65"/>
    </location>
</feature>
<reference evidence="6" key="1">
    <citation type="submission" date="2025-08" db="UniProtKB">
        <authorList>
            <consortium name="RefSeq"/>
        </authorList>
    </citation>
    <scope>IDENTIFICATION</scope>
    <source>
        <strain evidence="6">15085-1641.00</strain>
        <tissue evidence="6">Whole body</tissue>
    </source>
</reference>
<keyword evidence="5" id="KW-1185">Reference proteome</keyword>
<keyword evidence="2" id="KW-0863">Zinc-finger</keyword>
<name>A0A6J1M2A3_DROHY</name>
<dbReference type="GeneID" id="111599366"/>
<evidence type="ECO:0000256" key="3">
    <source>
        <dbReference type="ARBA" id="ARBA00022833"/>
    </source>
</evidence>
<evidence type="ECO:0000313" key="5">
    <source>
        <dbReference type="Proteomes" id="UP000504633"/>
    </source>
</evidence>